<accession>A0ABT1T6V3</accession>
<sequence>MTCILSIIGENFDVDSFIAQCGVKPYGIFYKDQLIHKDLPKSKKNKFSGCSIGVSSAGFDEFNKQVDDAISYLNLNQKNLKLIPSISEIQFATLNFGIEYDIDKFVQSKYLPNTLLTLCADLGIGIELSIYQQTENEI</sequence>
<organism evidence="1 2">
    <name type="scientific">Mucilaginibacter aquariorum</name>
    <dbReference type="NCBI Taxonomy" id="2967225"/>
    <lineage>
        <taxon>Bacteria</taxon>
        <taxon>Pseudomonadati</taxon>
        <taxon>Bacteroidota</taxon>
        <taxon>Sphingobacteriia</taxon>
        <taxon>Sphingobacteriales</taxon>
        <taxon>Sphingobacteriaceae</taxon>
        <taxon>Mucilaginibacter</taxon>
    </lineage>
</organism>
<name>A0ABT1T6V3_9SPHI</name>
<comment type="caution">
    <text evidence="1">The sequence shown here is derived from an EMBL/GenBank/DDBJ whole genome shotgun (WGS) entry which is preliminary data.</text>
</comment>
<dbReference type="RefSeq" id="WP_256540545.1">
    <property type="nucleotide sequence ID" value="NZ_JANHOH010000007.1"/>
</dbReference>
<keyword evidence="2" id="KW-1185">Reference proteome</keyword>
<protein>
    <recommendedName>
        <fullName evidence="3">DUF4279 domain-containing protein</fullName>
    </recommendedName>
</protein>
<evidence type="ECO:0000313" key="2">
    <source>
        <dbReference type="Proteomes" id="UP001204376"/>
    </source>
</evidence>
<dbReference type="EMBL" id="JANHOH010000007">
    <property type="protein sequence ID" value="MCQ6960362.1"/>
    <property type="molecule type" value="Genomic_DNA"/>
</dbReference>
<gene>
    <name evidence="1" type="ORF">NPE20_20445</name>
</gene>
<evidence type="ECO:0008006" key="3">
    <source>
        <dbReference type="Google" id="ProtNLM"/>
    </source>
</evidence>
<evidence type="ECO:0000313" key="1">
    <source>
        <dbReference type="EMBL" id="MCQ6960362.1"/>
    </source>
</evidence>
<proteinExistence type="predicted"/>
<reference evidence="1 2" key="1">
    <citation type="submission" date="2022-07" db="EMBL/GenBank/DDBJ databases">
        <title>Mucilaginibacter sp. JC4.</title>
        <authorList>
            <person name="Le V."/>
            <person name="Ko S.-R."/>
            <person name="Ahn C.-Y."/>
            <person name="Oh H.-M."/>
        </authorList>
    </citation>
    <scope>NUCLEOTIDE SEQUENCE [LARGE SCALE GENOMIC DNA]</scope>
    <source>
        <strain evidence="1 2">JC4</strain>
    </source>
</reference>
<dbReference type="Proteomes" id="UP001204376">
    <property type="component" value="Unassembled WGS sequence"/>
</dbReference>